<dbReference type="Gene3D" id="3.30.420.10">
    <property type="entry name" value="Ribonuclease H-like superfamily/Ribonuclease H"/>
    <property type="match status" value="1"/>
</dbReference>
<dbReference type="InterPro" id="IPR012337">
    <property type="entry name" value="RNaseH-like_sf"/>
</dbReference>
<dbReference type="PANTHER" id="PTHR47723:SF19">
    <property type="entry name" value="POLYNUCLEOTIDYL TRANSFERASE, RIBONUCLEASE H-LIKE SUPERFAMILY PROTEIN"/>
    <property type="match status" value="1"/>
</dbReference>
<dbReference type="InterPro" id="IPR002156">
    <property type="entry name" value="RNaseH_domain"/>
</dbReference>
<dbReference type="CDD" id="cd06222">
    <property type="entry name" value="RNase_H_like"/>
    <property type="match status" value="1"/>
</dbReference>
<dbReference type="InterPro" id="IPR044730">
    <property type="entry name" value="RNase_H-like_dom_plant"/>
</dbReference>
<organism evidence="2 3">
    <name type="scientific">Macleaya cordata</name>
    <name type="common">Five-seeded plume-poppy</name>
    <name type="synonym">Bocconia cordata</name>
    <dbReference type="NCBI Taxonomy" id="56857"/>
    <lineage>
        <taxon>Eukaryota</taxon>
        <taxon>Viridiplantae</taxon>
        <taxon>Streptophyta</taxon>
        <taxon>Embryophyta</taxon>
        <taxon>Tracheophyta</taxon>
        <taxon>Spermatophyta</taxon>
        <taxon>Magnoliopsida</taxon>
        <taxon>Ranunculales</taxon>
        <taxon>Papaveraceae</taxon>
        <taxon>Papaveroideae</taxon>
        <taxon>Macleaya</taxon>
    </lineage>
</organism>
<dbReference type="Proteomes" id="UP000195402">
    <property type="component" value="Unassembled WGS sequence"/>
</dbReference>
<dbReference type="Pfam" id="PF13456">
    <property type="entry name" value="RVT_3"/>
    <property type="match status" value="1"/>
</dbReference>
<comment type="caution">
    <text evidence="2">The sequence shown here is derived from an EMBL/GenBank/DDBJ whole genome shotgun (WGS) entry which is preliminary data.</text>
</comment>
<dbReference type="PANTHER" id="PTHR47723">
    <property type="entry name" value="OS05G0353850 PROTEIN"/>
    <property type="match status" value="1"/>
</dbReference>
<proteinExistence type="predicted"/>
<feature type="domain" description="RNase H type-1" evidence="1">
    <location>
        <begin position="27"/>
        <end position="113"/>
    </location>
</feature>
<accession>A0A200Q5S6</accession>
<gene>
    <name evidence="2" type="ORF">BVC80_1385g3</name>
</gene>
<dbReference type="InParanoid" id="A0A200Q5S6"/>
<evidence type="ECO:0000313" key="2">
    <source>
        <dbReference type="EMBL" id="OVA05792.1"/>
    </source>
</evidence>
<protein>
    <recommendedName>
        <fullName evidence="1">RNase H type-1 domain-containing protein</fullName>
    </recommendedName>
</protein>
<dbReference type="GO" id="GO:0003676">
    <property type="term" value="F:nucleic acid binding"/>
    <property type="evidence" value="ECO:0007669"/>
    <property type="project" value="InterPro"/>
</dbReference>
<dbReference type="InterPro" id="IPR053151">
    <property type="entry name" value="RNase_H-like"/>
</dbReference>
<dbReference type="InterPro" id="IPR036397">
    <property type="entry name" value="RNaseH_sf"/>
</dbReference>
<dbReference type="AlphaFoldDB" id="A0A200Q5S6"/>
<dbReference type="EMBL" id="MVGT01003003">
    <property type="protein sequence ID" value="OVA05792.1"/>
    <property type="molecule type" value="Genomic_DNA"/>
</dbReference>
<keyword evidence="3" id="KW-1185">Reference proteome</keyword>
<reference evidence="2 3" key="1">
    <citation type="journal article" date="2017" name="Mol. Plant">
        <title>The Genome of Medicinal Plant Macleaya cordata Provides New Insights into Benzylisoquinoline Alkaloids Metabolism.</title>
        <authorList>
            <person name="Liu X."/>
            <person name="Liu Y."/>
            <person name="Huang P."/>
            <person name="Ma Y."/>
            <person name="Qing Z."/>
            <person name="Tang Q."/>
            <person name="Cao H."/>
            <person name="Cheng P."/>
            <person name="Zheng Y."/>
            <person name="Yuan Z."/>
            <person name="Zhou Y."/>
            <person name="Liu J."/>
            <person name="Tang Z."/>
            <person name="Zhuo Y."/>
            <person name="Zhang Y."/>
            <person name="Yu L."/>
            <person name="Huang J."/>
            <person name="Yang P."/>
            <person name="Peng Q."/>
            <person name="Zhang J."/>
            <person name="Jiang W."/>
            <person name="Zhang Z."/>
            <person name="Lin K."/>
            <person name="Ro D.K."/>
            <person name="Chen X."/>
            <person name="Xiong X."/>
            <person name="Shang Y."/>
            <person name="Huang S."/>
            <person name="Zeng J."/>
        </authorList>
    </citation>
    <scope>NUCLEOTIDE SEQUENCE [LARGE SCALE GENOMIC DNA]</scope>
    <source>
        <strain evidence="3">cv. BLH2017</strain>
        <tissue evidence="2">Root</tissue>
    </source>
</reference>
<name>A0A200Q5S6_MACCD</name>
<dbReference type="GO" id="GO:0004523">
    <property type="term" value="F:RNA-DNA hybrid ribonuclease activity"/>
    <property type="evidence" value="ECO:0007669"/>
    <property type="project" value="InterPro"/>
</dbReference>
<dbReference type="SUPFAM" id="SSF53098">
    <property type="entry name" value="Ribonuclease H-like"/>
    <property type="match status" value="1"/>
</dbReference>
<evidence type="ECO:0000313" key="3">
    <source>
        <dbReference type="Proteomes" id="UP000195402"/>
    </source>
</evidence>
<evidence type="ECO:0000259" key="1">
    <source>
        <dbReference type="Pfam" id="PF13456"/>
    </source>
</evidence>
<sequence length="162" mass="18717">MIAVQHRRVKVLWWQLPPSGFHALSSDGASEDGYATGRGIIRYSLGNLVATYHRYYGPGSNNLAEFRALHDCLRLYADLGFARCYIHVDSLLVCNRFSDTWCIPWHLQIWSSKLEALKQMMHYRIMHELNFVADFMACEGLCVKSNCTYYDNFPARVEGWTV</sequence>